<evidence type="ECO:0000313" key="2">
    <source>
        <dbReference type="EMBL" id="ELR21355.1"/>
    </source>
</evidence>
<dbReference type="KEGG" id="acan:ACA1_182890"/>
<dbReference type="RefSeq" id="XP_004345899.1">
    <property type="nucleotide sequence ID" value="XM_004345849.1"/>
</dbReference>
<feature type="compositionally biased region" description="Low complexity" evidence="1">
    <location>
        <begin position="221"/>
        <end position="240"/>
    </location>
</feature>
<feature type="compositionally biased region" description="Low complexity" evidence="1">
    <location>
        <begin position="343"/>
        <end position="359"/>
    </location>
</feature>
<feature type="region of interest" description="Disordered" evidence="1">
    <location>
        <begin position="665"/>
        <end position="699"/>
    </location>
</feature>
<feature type="region of interest" description="Disordered" evidence="1">
    <location>
        <begin position="155"/>
        <end position="191"/>
    </location>
</feature>
<feature type="compositionally biased region" description="Low complexity" evidence="1">
    <location>
        <begin position="674"/>
        <end position="699"/>
    </location>
</feature>
<proteinExistence type="predicted"/>
<name>L8H864_ACACF</name>
<dbReference type="EMBL" id="KB007904">
    <property type="protein sequence ID" value="ELR21355.1"/>
    <property type="molecule type" value="Genomic_DNA"/>
</dbReference>
<protein>
    <submittedName>
        <fullName evidence="2">Uncharacterized protein</fullName>
    </submittedName>
</protein>
<feature type="compositionally biased region" description="Low complexity" evidence="1">
    <location>
        <begin position="526"/>
        <end position="541"/>
    </location>
</feature>
<dbReference type="Proteomes" id="UP000011083">
    <property type="component" value="Unassembled WGS sequence"/>
</dbReference>
<feature type="region of interest" description="Disordered" evidence="1">
    <location>
        <begin position="335"/>
        <end position="359"/>
    </location>
</feature>
<evidence type="ECO:0000256" key="1">
    <source>
        <dbReference type="SAM" id="MobiDB-lite"/>
    </source>
</evidence>
<accession>L8H864</accession>
<feature type="compositionally biased region" description="Low complexity" evidence="1">
    <location>
        <begin position="633"/>
        <end position="646"/>
    </location>
</feature>
<sequence>MSIEMEHNGSPSHITSRTVVVVLEHRSGDVASLGSSLKHAADAVHETLGLDPKRSVLLRAGAASDGGDESEQQQQHEAEEHEVVAATAMAYLVAGAKLSLRVAVEQLTTVLGSDRVQRMGDGFKRQLMAIETHVSRRPPSHDFFAPPSPTANVEAVASAPAPTQSGPATTQPATKAIKADGPDGWSSVSEPSGLARRCVSLVFDFNPVVPASTDLSAASAPSTPMLSPRSSSSQPTSPNPYGESDSPPDSAGGKRPRTESSSSKEQPPSKRRGPYRCGRCGMPKRGHSCPESSKGQDGPSAQSPAVSTPNTSSLSSCPSTPAAPVVVATVPAKAELPPPASLPPSASCTDTSSTPSLCSSTSAAATATVATASDESAANAAGTPSAGPSGPSASAAAAAASPVSPSYDELMSKIAELIRDRDYYMNRYLALLQDGAADHLPSGEQLQLHQQRAVKLGVSSVLSTPDRRQPQPQQQQGLAYPSPSRSSLADHQQQQQQRYHQQQQPGSVVHSPASAHSPSHPLPIGPRYQPQQKQYYPQQQQHTHHALMRTSSTGDSAGGAPYSSPSSSPCLTRHVGSSRSGLVSSSPVATTTTAGGGRFTIGRFGPDASGFYSPSHHHRTTREPNGGGGGGAPFHFSSPSFAHSSSTVATHPTQQLVLPHFANPTAGAAGLEDQQQPQAGQQSSTSSVVSPSLGTSSSPLSLKAAEDFFYWDDFCASTNG</sequence>
<feature type="region of interest" description="Disordered" evidence="1">
    <location>
        <begin position="378"/>
        <end position="406"/>
    </location>
</feature>
<feature type="compositionally biased region" description="Polar residues" evidence="1">
    <location>
        <begin position="290"/>
        <end position="317"/>
    </location>
</feature>
<reference evidence="2 3" key="1">
    <citation type="journal article" date="2013" name="Genome Biol.">
        <title>Genome of Acanthamoeba castellanii highlights extensive lateral gene transfer and early evolution of tyrosine kinase signaling.</title>
        <authorList>
            <person name="Clarke M."/>
            <person name="Lohan A.J."/>
            <person name="Liu B."/>
            <person name="Lagkouvardos I."/>
            <person name="Roy S."/>
            <person name="Zafar N."/>
            <person name="Bertelli C."/>
            <person name="Schilde C."/>
            <person name="Kianianmomeni A."/>
            <person name="Burglin T.R."/>
            <person name="Frech C."/>
            <person name="Turcotte B."/>
            <person name="Kopec K.O."/>
            <person name="Synnott J.M."/>
            <person name="Choo C."/>
            <person name="Paponov I."/>
            <person name="Finkler A."/>
            <person name="Soon Heng Tan C."/>
            <person name="Hutchins A.P."/>
            <person name="Weinmeier T."/>
            <person name="Rattei T."/>
            <person name="Chu J.S."/>
            <person name="Gimenez G."/>
            <person name="Irimia M."/>
            <person name="Rigden D.J."/>
            <person name="Fitzpatrick D.A."/>
            <person name="Lorenzo-Morales J."/>
            <person name="Bateman A."/>
            <person name="Chiu C.H."/>
            <person name="Tang P."/>
            <person name="Hegemann P."/>
            <person name="Fromm H."/>
            <person name="Raoult D."/>
            <person name="Greub G."/>
            <person name="Miranda-Saavedra D."/>
            <person name="Chen N."/>
            <person name="Nash P."/>
            <person name="Ginger M.L."/>
            <person name="Horn M."/>
            <person name="Schaap P."/>
            <person name="Caler L."/>
            <person name="Loftus B."/>
        </authorList>
    </citation>
    <scope>NUCLEOTIDE SEQUENCE [LARGE SCALE GENOMIC DNA]</scope>
    <source>
        <strain evidence="2 3">Neff</strain>
    </source>
</reference>
<feature type="compositionally biased region" description="Low complexity" evidence="1">
    <location>
        <begin position="492"/>
        <end position="519"/>
    </location>
</feature>
<evidence type="ECO:0000313" key="3">
    <source>
        <dbReference type="Proteomes" id="UP000011083"/>
    </source>
</evidence>
<feature type="region of interest" description="Disordered" evidence="1">
    <location>
        <begin position="216"/>
        <end position="321"/>
    </location>
</feature>
<feature type="compositionally biased region" description="Low complexity" evidence="1">
    <location>
        <begin position="558"/>
        <end position="593"/>
    </location>
</feature>
<dbReference type="VEuPathDB" id="AmoebaDB:ACA1_182890"/>
<feature type="region of interest" description="Disordered" evidence="1">
    <location>
        <begin position="462"/>
        <end position="649"/>
    </location>
</feature>
<feature type="compositionally biased region" description="Polar residues" evidence="1">
    <location>
        <begin position="161"/>
        <end position="173"/>
    </location>
</feature>
<gene>
    <name evidence="2" type="ORF">ACA1_182890</name>
</gene>
<dbReference type="GeneID" id="14922247"/>
<organism evidence="2 3">
    <name type="scientific">Acanthamoeba castellanii (strain ATCC 30010 / Neff)</name>
    <dbReference type="NCBI Taxonomy" id="1257118"/>
    <lineage>
        <taxon>Eukaryota</taxon>
        <taxon>Amoebozoa</taxon>
        <taxon>Discosea</taxon>
        <taxon>Longamoebia</taxon>
        <taxon>Centramoebida</taxon>
        <taxon>Acanthamoebidae</taxon>
        <taxon>Acanthamoeba</taxon>
    </lineage>
</organism>
<dbReference type="AlphaFoldDB" id="L8H864"/>
<keyword evidence="3" id="KW-1185">Reference proteome</keyword>